<dbReference type="Proteomes" id="UP000054342">
    <property type="component" value="Unassembled WGS sequence"/>
</dbReference>
<dbReference type="HOGENOM" id="CLU_120084_2_0_1"/>
<dbReference type="InterPro" id="IPR015867">
    <property type="entry name" value="N-reg_PII/ATP_PRibTrfase_C"/>
</dbReference>
<accession>A0A0D2C2V6</accession>
<dbReference type="EMBL" id="KN847318">
    <property type="protein sequence ID" value="KIW59166.1"/>
    <property type="molecule type" value="Genomic_DNA"/>
</dbReference>
<dbReference type="PANTHER" id="PTHR41774">
    <property type="match status" value="1"/>
</dbReference>
<evidence type="ECO:0000313" key="3">
    <source>
        <dbReference type="Proteomes" id="UP000054342"/>
    </source>
</evidence>
<evidence type="ECO:0000313" key="2">
    <source>
        <dbReference type="EMBL" id="KIW59166.1"/>
    </source>
</evidence>
<dbReference type="AlphaFoldDB" id="A0A0D2C2V6"/>
<dbReference type="SUPFAM" id="SSF102705">
    <property type="entry name" value="NIF3 (NGG1p interacting factor 3)-like"/>
    <property type="match status" value="1"/>
</dbReference>
<keyword evidence="3" id="KW-1185">Reference proteome</keyword>
<dbReference type="PANTHER" id="PTHR41774:SF1">
    <property type="entry name" value="NGG1P INTERACTING FACTOR NIF3"/>
    <property type="match status" value="1"/>
</dbReference>
<dbReference type="STRING" id="348802.A0A0D2C2V6"/>
<dbReference type="EMBL" id="KN847318">
    <property type="protein sequence ID" value="KIW59165.1"/>
    <property type="molecule type" value="Genomic_DNA"/>
</dbReference>
<evidence type="ECO:0000256" key="1">
    <source>
        <dbReference type="ARBA" id="ARBA00020998"/>
    </source>
</evidence>
<dbReference type="Gene3D" id="3.30.70.120">
    <property type="match status" value="1"/>
</dbReference>
<sequence length="127" mass="13908">MSAPSPQDDDKTLYKMTFYVPTPSTKSVLEAVWSTGAGTWPNGPGHVAEAPPKYTETCFISSGTGQFKPSVHADPHIGKSGVVEYVQEDRVEMVVVGTARVRNAVDKLREAHPYEVVAFFVTKCEDF</sequence>
<dbReference type="RefSeq" id="XP_013319749.1">
    <property type="nucleotide sequence ID" value="XM_013464295.1"/>
</dbReference>
<dbReference type="OrthoDB" id="15981at2759"/>
<protein>
    <recommendedName>
        <fullName evidence="1">ATP phosphoribosyltransferase</fullName>
    </recommendedName>
</protein>
<dbReference type="GeneID" id="25325546"/>
<name>A0A0D2C2V6_9EURO</name>
<dbReference type="InterPro" id="IPR036069">
    <property type="entry name" value="DUF34/NIF3_sf"/>
</dbReference>
<reference evidence="2 3" key="1">
    <citation type="submission" date="2015-01" db="EMBL/GenBank/DDBJ databases">
        <title>The Genome Sequence of Exophiala xenobiotica CBS118157.</title>
        <authorList>
            <consortium name="The Broad Institute Genomics Platform"/>
            <person name="Cuomo C."/>
            <person name="de Hoog S."/>
            <person name="Gorbushina A."/>
            <person name="Stielow B."/>
            <person name="Teixiera M."/>
            <person name="Abouelleil A."/>
            <person name="Chapman S.B."/>
            <person name="Priest M."/>
            <person name="Young S.K."/>
            <person name="Wortman J."/>
            <person name="Nusbaum C."/>
            <person name="Birren B."/>
        </authorList>
    </citation>
    <scope>NUCLEOTIDE SEQUENCE [LARGE SCALE GENOMIC DNA]</scope>
    <source>
        <strain evidence="2 3">CBS 118157</strain>
    </source>
</reference>
<gene>
    <name evidence="2" type="ORF">PV05_03638</name>
</gene>
<dbReference type="RefSeq" id="XP_013319750.1">
    <property type="nucleotide sequence ID" value="XM_013464296.1"/>
</dbReference>
<organism evidence="2 3">
    <name type="scientific">Exophiala xenobiotica</name>
    <dbReference type="NCBI Taxonomy" id="348802"/>
    <lineage>
        <taxon>Eukaryota</taxon>
        <taxon>Fungi</taxon>
        <taxon>Dikarya</taxon>
        <taxon>Ascomycota</taxon>
        <taxon>Pezizomycotina</taxon>
        <taxon>Eurotiomycetes</taxon>
        <taxon>Chaetothyriomycetidae</taxon>
        <taxon>Chaetothyriales</taxon>
        <taxon>Herpotrichiellaceae</taxon>
        <taxon>Exophiala</taxon>
    </lineage>
</organism>
<proteinExistence type="predicted"/>